<organism evidence="1 2">
    <name type="scientific">Butyrivibrio hungatei</name>
    <dbReference type="NCBI Taxonomy" id="185008"/>
    <lineage>
        <taxon>Bacteria</taxon>
        <taxon>Bacillati</taxon>
        <taxon>Bacillota</taxon>
        <taxon>Clostridia</taxon>
        <taxon>Lachnospirales</taxon>
        <taxon>Lachnospiraceae</taxon>
        <taxon>Butyrivibrio</taxon>
    </lineage>
</organism>
<keyword evidence="2" id="KW-1185">Reference proteome</keyword>
<name>A0A1G5AAG5_9FIRM</name>
<dbReference type="InterPro" id="IPR036397">
    <property type="entry name" value="RNaseH_sf"/>
</dbReference>
<accession>A0A1G5AAG5</accession>
<dbReference type="InterPro" id="IPR012337">
    <property type="entry name" value="RNaseH-like_sf"/>
</dbReference>
<sequence>MAEKFAVIDTETNWKNVVMSVGIVIAEEGQFVALDNKYIIIEEAAKVGGMYSYALNIKGKTPQLTDRKGAVKEIKDYLDSFGIKSIFAYNASFDARVLPELHDYNWHDILKLAAYKQHNPKIPADAICCSTGRLKSGYRVENILHMFGEDGYTEFHNALTDAVDELRIMRYLKYGIGDYPVL</sequence>
<evidence type="ECO:0000313" key="1">
    <source>
        <dbReference type="EMBL" id="SCX74841.1"/>
    </source>
</evidence>
<dbReference type="RefSeq" id="WP_074460910.1">
    <property type="nucleotide sequence ID" value="NZ_FMUR01000003.1"/>
</dbReference>
<proteinExistence type="predicted"/>
<dbReference type="SUPFAM" id="SSF53098">
    <property type="entry name" value="Ribonuclease H-like"/>
    <property type="match status" value="1"/>
</dbReference>
<protein>
    <recommendedName>
        <fullName evidence="3">Exonuclease</fullName>
    </recommendedName>
</protein>
<dbReference type="GO" id="GO:0003676">
    <property type="term" value="F:nucleic acid binding"/>
    <property type="evidence" value="ECO:0007669"/>
    <property type="project" value="InterPro"/>
</dbReference>
<dbReference type="Gene3D" id="3.30.420.10">
    <property type="entry name" value="Ribonuclease H-like superfamily/Ribonuclease H"/>
    <property type="match status" value="1"/>
</dbReference>
<dbReference type="AlphaFoldDB" id="A0A1G5AAG5"/>
<evidence type="ECO:0008006" key="3">
    <source>
        <dbReference type="Google" id="ProtNLM"/>
    </source>
</evidence>
<evidence type="ECO:0000313" key="2">
    <source>
        <dbReference type="Proteomes" id="UP000183047"/>
    </source>
</evidence>
<gene>
    <name evidence="1" type="ORF">SAMN02910451_00018</name>
</gene>
<dbReference type="EMBL" id="FMUR01000003">
    <property type="protein sequence ID" value="SCX74841.1"/>
    <property type="molecule type" value="Genomic_DNA"/>
</dbReference>
<dbReference type="Proteomes" id="UP000183047">
    <property type="component" value="Unassembled WGS sequence"/>
</dbReference>
<dbReference type="OrthoDB" id="2002266at2"/>
<reference evidence="2" key="1">
    <citation type="submission" date="2016-10" db="EMBL/GenBank/DDBJ databases">
        <authorList>
            <person name="Varghese N."/>
            <person name="Submissions S."/>
        </authorList>
    </citation>
    <scope>NUCLEOTIDE SEQUENCE [LARGE SCALE GENOMIC DNA]</scope>
    <source>
        <strain evidence="2">XBD2006</strain>
    </source>
</reference>